<dbReference type="HOGENOM" id="CLU_1886940_0_0_1"/>
<keyword evidence="2" id="KW-1185">Reference proteome</keyword>
<dbReference type="Proteomes" id="UP000007431">
    <property type="component" value="Unassembled WGS sequence"/>
</dbReference>
<gene>
    <name evidence="1" type="ORF">SCHCODRAFT_82218</name>
</gene>
<accession>D8Q4A1</accession>
<name>D8Q4A1_SCHCM</name>
<dbReference type="KEGG" id="scm:SCHCO_02501945"/>
<sequence>MLGSLLPGALSTTPPRPTRSFWSSDLVDRARIYAGRMKEGHSNRAHRLRTMTIALQSFSSLPRSLARRPPCDRLECAPPRSVSCRRDSTGNGASRTIEGLKGAYFLFFSTPHSTVRDLIRHKVRDQNQRLRTDLR</sequence>
<reference evidence="1 2" key="1">
    <citation type="journal article" date="2010" name="Nat. Biotechnol.">
        <title>Genome sequence of the model mushroom Schizophyllum commune.</title>
        <authorList>
            <person name="Ohm R.A."/>
            <person name="de Jong J.F."/>
            <person name="Lugones L.G."/>
            <person name="Aerts A."/>
            <person name="Kothe E."/>
            <person name="Stajich J.E."/>
            <person name="de Vries R.P."/>
            <person name="Record E."/>
            <person name="Levasseur A."/>
            <person name="Baker S.E."/>
            <person name="Bartholomew K.A."/>
            <person name="Coutinho P.M."/>
            <person name="Erdmann S."/>
            <person name="Fowler T.J."/>
            <person name="Gathman A.C."/>
            <person name="Lombard V."/>
            <person name="Henrissat B."/>
            <person name="Knabe N."/>
            <person name="Kuees U."/>
            <person name="Lilly W.W."/>
            <person name="Lindquist E."/>
            <person name="Lucas S."/>
            <person name="Magnuson J.K."/>
            <person name="Piumi F."/>
            <person name="Raudaskoski M."/>
            <person name="Salamov A."/>
            <person name="Schmutz J."/>
            <person name="Schwarze F.W.M.R."/>
            <person name="vanKuyk P.A."/>
            <person name="Horton J.S."/>
            <person name="Grigoriev I.V."/>
            <person name="Woesten H.A.B."/>
        </authorList>
    </citation>
    <scope>NUCLEOTIDE SEQUENCE [LARGE SCALE GENOMIC DNA]</scope>
    <source>
        <strain evidence="2">H4-8 / FGSC 9210</strain>
    </source>
</reference>
<protein>
    <submittedName>
        <fullName evidence="1">Expressed protein</fullName>
    </submittedName>
</protein>
<dbReference type="RefSeq" id="XP_003032096.1">
    <property type="nucleotide sequence ID" value="XM_003032050.1"/>
</dbReference>
<dbReference type="AlphaFoldDB" id="D8Q4A1"/>
<evidence type="ECO:0000313" key="2">
    <source>
        <dbReference type="Proteomes" id="UP000007431"/>
    </source>
</evidence>
<dbReference type="GeneID" id="9596182"/>
<organism evidence="2">
    <name type="scientific">Schizophyllum commune (strain H4-8 / FGSC 9210)</name>
    <name type="common">Split gill fungus</name>
    <dbReference type="NCBI Taxonomy" id="578458"/>
    <lineage>
        <taxon>Eukaryota</taxon>
        <taxon>Fungi</taxon>
        <taxon>Dikarya</taxon>
        <taxon>Basidiomycota</taxon>
        <taxon>Agaricomycotina</taxon>
        <taxon>Agaricomycetes</taxon>
        <taxon>Agaricomycetidae</taxon>
        <taxon>Agaricales</taxon>
        <taxon>Schizophyllaceae</taxon>
        <taxon>Schizophyllum</taxon>
    </lineage>
</organism>
<evidence type="ECO:0000313" key="1">
    <source>
        <dbReference type="EMBL" id="EFI97193.1"/>
    </source>
</evidence>
<proteinExistence type="predicted"/>
<dbReference type="EMBL" id="GL377306">
    <property type="protein sequence ID" value="EFI97193.1"/>
    <property type="molecule type" value="Genomic_DNA"/>
</dbReference>
<dbReference type="VEuPathDB" id="FungiDB:SCHCODRAFT_02501945"/>
<dbReference type="InParanoid" id="D8Q4A1"/>